<proteinExistence type="predicted"/>
<reference evidence="1 2" key="1">
    <citation type="submission" date="2019-03" db="EMBL/GenBank/DDBJ databases">
        <title>First draft genome of Liparis tanakae, snailfish: a comprehensive survey of snailfish specific genes.</title>
        <authorList>
            <person name="Kim W."/>
            <person name="Song I."/>
            <person name="Jeong J.-H."/>
            <person name="Kim D."/>
            <person name="Kim S."/>
            <person name="Ryu S."/>
            <person name="Song J.Y."/>
            <person name="Lee S.K."/>
        </authorList>
    </citation>
    <scope>NUCLEOTIDE SEQUENCE [LARGE SCALE GENOMIC DNA]</scope>
    <source>
        <tissue evidence="1">Muscle</tissue>
    </source>
</reference>
<protein>
    <submittedName>
        <fullName evidence="1">Uncharacterized protein</fullName>
    </submittedName>
</protein>
<sequence>MHCIVVRDGALRRAAAPLEEEELCSLMWSPQQTASFTPPFHQDGFPGGADVSDWPSRASCGAAMGEHALPSGRCSASTLRFELLSQEQRSELLAPGCWTET</sequence>
<evidence type="ECO:0000313" key="1">
    <source>
        <dbReference type="EMBL" id="TNN25771.1"/>
    </source>
</evidence>
<dbReference type="Proteomes" id="UP000314294">
    <property type="component" value="Unassembled WGS sequence"/>
</dbReference>
<dbReference type="EMBL" id="SRLO01011709">
    <property type="protein sequence ID" value="TNN25771.1"/>
    <property type="molecule type" value="Genomic_DNA"/>
</dbReference>
<keyword evidence="2" id="KW-1185">Reference proteome</keyword>
<accession>A0A4Z2EAJ0</accession>
<evidence type="ECO:0000313" key="2">
    <source>
        <dbReference type="Proteomes" id="UP000314294"/>
    </source>
</evidence>
<organism evidence="1 2">
    <name type="scientific">Liparis tanakae</name>
    <name type="common">Tanaka's snailfish</name>
    <dbReference type="NCBI Taxonomy" id="230148"/>
    <lineage>
        <taxon>Eukaryota</taxon>
        <taxon>Metazoa</taxon>
        <taxon>Chordata</taxon>
        <taxon>Craniata</taxon>
        <taxon>Vertebrata</taxon>
        <taxon>Euteleostomi</taxon>
        <taxon>Actinopterygii</taxon>
        <taxon>Neopterygii</taxon>
        <taxon>Teleostei</taxon>
        <taxon>Neoteleostei</taxon>
        <taxon>Acanthomorphata</taxon>
        <taxon>Eupercaria</taxon>
        <taxon>Perciformes</taxon>
        <taxon>Cottioidei</taxon>
        <taxon>Cottales</taxon>
        <taxon>Liparidae</taxon>
        <taxon>Liparis</taxon>
    </lineage>
</organism>
<dbReference type="AlphaFoldDB" id="A0A4Z2EAJ0"/>
<gene>
    <name evidence="1" type="ORF">EYF80_064097</name>
</gene>
<name>A0A4Z2EAJ0_9TELE</name>
<comment type="caution">
    <text evidence="1">The sequence shown here is derived from an EMBL/GenBank/DDBJ whole genome shotgun (WGS) entry which is preliminary data.</text>
</comment>